<evidence type="ECO:0000256" key="5">
    <source>
        <dbReference type="SAM" id="SignalP"/>
    </source>
</evidence>
<evidence type="ECO:0000259" key="6">
    <source>
        <dbReference type="SMART" id="SM00062"/>
    </source>
</evidence>
<accession>B7K9G6</accession>
<feature type="domain" description="Solute-binding protein family 3/N-terminal" evidence="6">
    <location>
        <begin position="40"/>
        <end position="261"/>
    </location>
</feature>
<evidence type="ECO:0000256" key="4">
    <source>
        <dbReference type="RuleBase" id="RU003744"/>
    </source>
</evidence>
<dbReference type="PANTHER" id="PTHR30085">
    <property type="entry name" value="AMINO ACID ABC TRANSPORTER PERMEASE"/>
    <property type="match status" value="1"/>
</dbReference>
<keyword evidence="2" id="KW-0813">Transport</keyword>
<comment type="similarity">
    <text evidence="1 4">Belongs to the bacterial solute-binding protein 3 family.</text>
</comment>
<gene>
    <name evidence="7" type="ordered locus">PCC7424_0179</name>
</gene>
<organism evidence="7 8">
    <name type="scientific">Gloeothece citriformis (strain PCC 7424)</name>
    <name type="common">Cyanothece sp. (strain PCC 7424)</name>
    <dbReference type="NCBI Taxonomy" id="65393"/>
    <lineage>
        <taxon>Bacteria</taxon>
        <taxon>Bacillati</taxon>
        <taxon>Cyanobacteriota</taxon>
        <taxon>Cyanophyceae</taxon>
        <taxon>Oscillatoriophycideae</taxon>
        <taxon>Chroococcales</taxon>
        <taxon>Aphanothecaceae</taxon>
        <taxon>Gloeothece</taxon>
        <taxon>Gloeothece citriformis</taxon>
    </lineage>
</organism>
<dbReference type="STRING" id="65393.PCC7424_0179"/>
<dbReference type="AlphaFoldDB" id="B7K9G6"/>
<dbReference type="RefSeq" id="WP_012597599.1">
    <property type="nucleotide sequence ID" value="NC_011729.1"/>
</dbReference>
<keyword evidence="3 5" id="KW-0732">Signal</keyword>
<dbReference type="SMART" id="SM00062">
    <property type="entry name" value="PBPb"/>
    <property type="match status" value="1"/>
</dbReference>
<evidence type="ECO:0000313" key="7">
    <source>
        <dbReference type="EMBL" id="ACK68649.1"/>
    </source>
</evidence>
<evidence type="ECO:0000256" key="3">
    <source>
        <dbReference type="ARBA" id="ARBA00022729"/>
    </source>
</evidence>
<feature type="signal peptide" evidence="5">
    <location>
        <begin position="1"/>
        <end position="29"/>
    </location>
</feature>
<dbReference type="Proteomes" id="UP000002384">
    <property type="component" value="Chromosome"/>
</dbReference>
<dbReference type="HOGENOM" id="CLU_019602_18_4_3"/>
<dbReference type="InterPro" id="IPR051455">
    <property type="entry name" value="Bact_solute-bind_prot3"/>
</dbReference>
<dbReference type="InterPro" id="IPR018313">
    <property type="entry name" value="SBP_3_CS"/>
</dbReference>
<dbReference type="PROSITE" id="PS01039">
    <property type="entry name" value="SBP_BACTERIAL_3"/>
    <property type="match status" value="1"/>
</dbReference>
<dbReference type="Pfam" id="PF00497">
    <property type="entry name" value="SBP_bac_3"/>
    <property type="match status" value="1"/>
</dbReference>
<reference evidence="8" key="1">
    <citation type="journal article" date="2011" name="MBio">
        <title>Novel metabolic attributes of the genus Cyanothece, comprising a group of unicellular nitrogen-fixing Cyanobacteria.</title>
        <authorList>
            <person name="Bandyopadhyay A."/>
            <person name="Elvitigala T."/>
            <person name="Welsh E."/>
            <person name="Stockel J."/>
            <person name="Liberton M."/>
            <person name="Min H."/>
            <person name="Sherman L.A."/>
            <person name="Pakrasi H.B."/>
        </authorList>
    </citation>
    <scope>NUCLEOTIDE SEQUENCE [LARGE SCALE GENOMIC DNA]</scope>
    <source>
        <strain evidence="8">PCC 7424</strain>
    </source>
</reference>
<evidence type="ECO:0000256" key="1">
    <source>
        <dbReference type="ARBA" id="ARBA00010333"/>
    </source>
</evidence>
<dbReference type="PANTHER" id="PTHR30085:SF6">
    <property type="entry name" value="ABC TRANSPORTER GLUTAMINE-BINDING PROTEIN GLNH"/>
    <property type="match status" value="1"/>
</dbReference>
<keyword evidence="8" id="KW-1185">Reference proteome</keyword>
<dbReference type="GO" id="GO:0006865">
    <property type="term" value="P:amino acid transport"/>
    <property type="evidence" value="ECO:0007669"/>
    <property type="project" value="TreeGrafter"/>
</dbReference>
<dbReference type="GO" id="GO:0030288">
    <property type="term" value="C:outer membrane-bounded periplasmic space"/>
    <property type="evidence" value="ECO:0007669"/>
    <property type="project" value="TreeGrafter"/>
</dbReference>
<dbReference type="eggNOG" id="COG0834">
    <property type="taxonomic scope" value="Bacteria"/>
</dbReference>
<sequence length="261" mass="28732">MVKLGNLFPFSIALVLVTTSLISSSSILAAPLDEIMRRGKLIVGIKDNVKPLGFKNEQGDLQGFEIDIAQRLAQEILGSPDALVLRPVNNLERLEVVIEGTVDITIARVTITPSRSRVVDMSHYYYLDGTGLVTKNPSMRSLSDVTSARIALLKNSSTIVAIKSELPNAQLIGVNSYQEALTLLETNQADVFAADNSILAGWVQDYPQYRLLPVRLSGAALSIVMPKGLQYKSLHNRVNEAIARWQESGWLQERATYWGLP</sequence>
<dbReference type="SUPFAM" id="SSF53850">
    <property type="entry name" value="Periplasmic binding protein-like II"/>
    <property type="match status" value="1"/>
</dbReference>
<feature type="chain" id="PRO_5002856065" evidence="5">
    <location>
        <begin position="30"/>
        <end position="261"/>
    </location>
</feature>
<dbReference type="Gene3D" id="3.40.190.10">
    <property type="entry name" value="Periplasmic binding protein-like II"/>
    <property type="match status" value="2"/>
</dbReference>
<dbReference type="KEGG" id="cyc:PCC7424_0179"/>
<dbReference type="EMBL" id="CP001291">
    <property type="protein sequence ID" value="ACK68649.1"/>
    <property type="molecule type" value="Genomic_DNA"/>
</dbReference>
<dbReference type="GO" id="GO:0005576">
    <property type="term" value="C:extracellular region"/>
    <property type="evidence" value="ECO:0007669"/>
    <property type="project" value="TreeGrafter"/>
</dbReference>
<evidence type="ECO:0000256" key="2">
    <source>
        <dbReference type="ARBA" id="ARBA00022448"/>
    </source>
</evidence>
<proteinExistence type="inferred from homology"/>
<evidence type="ECO:0000313" key="8">
    <source>
        <dbReference type="Proteomes" id="UP000002384"/>
    </source>
</evidence>
<protein>
    <submittedName>
        <fullName evidence="7">Extracellular solute-binding protein family 3</fullName>
    </submittedName>
</protein>
<dbReference type="InterPro" id="IPR001638">
    <property type="entry name" value="Solute-binding_3/MltF_N"/>
</dbReference>
<name>B7K9G6_GLOC7</name>